<evidence type="ECO:0000313" key="4">
    <source>
        <dbReference type="EMBL" id="MBO0348367.1"/>
    </source>
</evidence>
<reference evidence="4 5" key="1">
    <citation type="submission" date="2021-03" db="EMBL/GenBank/DDBJ databases">
        <title>Metabolic Capacity of the Antarctic Cyanobacterium Phormidium pseudopriestleyi that Sustains Oxygenic Photosynthesis in the Presence of Hydrogen Sulfide.</title>
        <authorList>
            <person name="Lumian J.E."/>
            <person name="Jungblut A.D."/>
            <person name="Dillon M.L."/>
            <person name="Hawes I."/>
            <person name="Doran P.T."/>
            <person name="Mackey T.J."/>
            <person name="Dick G.J."/>
            <person name="Grettenberger C.L."/>
            <person name="Sumner D.Y."/>
        </authorList>
    </citation>
    <scope>NUCLEOTIDE SEQUENCE [LARGE SCALE GENOMIC DNA]</scope>
    <source>
        <strain evidence="4 5">FRX01</strain>
    </source>
</reference>
<accession>A0ABS3FMP0</accession>
<feature type="transmembrane region" description="Helical" evidence="3">
    <location>
        <begin position="54"/>
        <end position="73"/>
    </location>
</feature>
<name>A0ABS3FMP0_9CYAN</name>
<dbReference type="Gene3D" id="1.10.287.470">
    <property type="entry name" value="Helix hairpin bin"/>
    <property type="match status" value="1"/>
</dbReference>
<keyword evidence="3" id="KW-0812">Transmembrane</keyword>
<gene>
    <name evidence="4" type="ORF">J0895_04455</name>
</gene>
<feature type="region of interest" description="Disordered" evidence="2">
    <location>
        <begin position="21"/>
        <end position="44"/>
    </location>
</feature>
<keyword evidence="3" id="KW-0472">Membrane</keyword>
<organism evidence="4 5">
    <name type="scientific">Phormidium pseudopriestleyi FRX01</name>
    <dbReference type="NCBI Taxonomy" id="1759528"/>
    <lineage>
        <taxon>Bacteria</taxon>
        <taxon>Bacillati</taxon>
        <taxon>Cyanobacteriota</taxon>
        <taxon>Cyanophyceae</taxon>
        <taxon>Oscillatoriophycideae</taxon>
        <taxon>Oscillatoriales</taxon>
        <taxon>Oscillatoriaceae</taxon>
        <taxon>Phormidium</taxon>
    </lineage>
</organism>
<dbReference type="Gene3D" id="2.40.50.100">
    <property type="match status" value="1"/>
</dbReference>
<dbReference type="RefSeq" id="WP_207086916.1">
    <property type="nucleotide sequence ID" value="NZ_JAFLQW010000117.1"/>
</dbReference>
<dbReference type="PANTHER" id="PTHR30469">
    <property type="entry name" value="MULTIDRUG RESISTANCE PROTEIN MDTA"/>
    <property type="match status" value="1"/>
</dbReference>
<keyword evidence="1" id="KW-0175">Coiled coil</keyword>
<evidence type="ECO:0000256" key="1">
    <source>
        <dbReference type="SAM" id="Coils"/>
    </source>
</evidence>
<evidence type="ECO:0000256" key="2">
    <source>
        <dbReference type="SAM" id="MobiDB-lite"/>
    </source>
</evidence>
<evidence type="ECO:0000313" key="5">
    <source>
        <dbReference type="Proteomes" id="UP000664844"/>
    </source>
</evidence>
<dbReference type="Gene3D" id="1.20.5.340">
    <property type="match status" value="1"/>
</dbReference>
<comment type="caution">
    <text evidence="4">The sequence shown here is derived from an EMBL/GenBank/DDBJ whole genome shotgun (WGS) entry which is preliminary data.</text>
</comment>
<dbReference type="SUPFAM" id="SSF57997">
    <property type="entry name" value="Tropomyosin"/>
    <property type="match status" value="1"/>
</dbReference>
<keyword evidence="3" id="KW-1133">Transmembrane helix</keyword>
<dbReference type="PANTHER" id="PTHR30469:SF15">
    <property type="entry name" value="HLYD FAMILY OF SECRETION PROTEINS"/>
    <property type="match status" value="1"/>
</dbReference>
<sequence>MIDRLENMEGLNLSLPVAQSGAIAQPNGPNAGGKTRQKSDPSRRKIPLSWLKKSLGFMILFAAIAGIGTVGVMRLNSQAETEEATPTQVQPAGLPVRVVPARSAPIQAWVFSDGFASAVRSKHLTFEVPGTITYIKKIEGRDLREGDRVREGELLAKVDDRKLAADITQAQAGTAEAQTQRSVALANLDQARANLQQAKAGVEQNQAMLEQSRSKVVQARANLAQIQSRVQQAQVGVQQAEAQVEQAQANVAQAQARQGQTLANVARSQANLQKAQADRDLAIKEQERRLTLYQEGVISQSDLDVYTNRRQNAEAGLNAVQNEVKAAEQEVKAANSQIIAAQKEVEAAKSQVSAALQDVEVAKSQVTAGEQEIAVAQSQVTVAHSQISAAESQVKAVAGQVQSAQAQIYAADAGIASAQTQVTRADVNLEDSAIYAPFDGVLAYLNITEGDYWSPQRVQPSGDYQNIVERVPMIVIDPGEFEVNVELPAFEGDRVRPGQRVYIVLDEDMSAASAGQMTSDQLTKLARASGQIFSVSPSVTPGGRAMSVTMRIKQGSENLRHGSRVSAWIAVEENPNATIAPFDAFVFRDRQPHVFVVNPETGRVEQRKITLGIEGISTREIVEGVNPGELLVTEGSNRLVDGAPVEIVEGLD</sequence>
<feature type="coiled-coil region" evidence="1">
    <location>
        <begin position="185"/>
        <end position="407"/>
    </location>
</feature>
<protein>
    <submittedName>
        <fullName evidence="4">HlyD family efflux transporter periplasmic adaptor subunit</fullName>
    </submittedName>
</protein>
<dbReference type="Proteomes" id="UP000664844">
    <property type="component" value="Unassembled WGS sequence"/>
</dbReference>
<dbReference type="SUPFAM" id="SSF111369">
    <property type="entry name" value="HlyD-like secretion proteins"/>
    <property type="match status" value="1"/>
</dbReference>
<dbReference type="EMBL" id="JAFLQW010000117">
    <property type="protein sequence ID" value="MBO0348367.1"/>
    <property type="molecule type" value="Genomic_DNA"/>
</dbReference>
<dbReference type="Gene3D" id="2.40.420.20">
    <property type="match status" value="1"/>
</dbReference>
<evidence type="ECO:0000256" key="3">
    <source>
        <dbReference type="SAM" id="Phobius"/>
    </source>
</evidence>
<keyword evidence="5" id="KW-1185">Reference proteome</keyword>
<proteinExistence type="predicted"/>